<dbReference type="Proteomes" id="UP000635606">
    <property type="component" value="Unassembled WGS sequence"/>
</dbReference>
<dbReference type="AlphaFoldDB" id="A0A8J3ZWB4"/>
<evidence type="ECO:0000313" key="3">
    <source>
        <dbReference type="Proteomes" id="UP000635606"/>
    </source>
</evidence>
<protein>
    <recommendedName>
        <fullName evidence="4">Glycosyltransferase</fullName>
    </recommendedName>
</protein>
<organism evidence="2 3">
    <name type="scientific">Virgisporangium ochraceum</name>
    <dbReference type="NCBI Taxonomy" id="65505"/>
    <lineage>
        <taxon>Bacteria</taxon>
        <taxon>Bacillati</taxon>
        <taxon>Actinomycetota</taxon>
        <taxon>Actinomycetes</taxon>
        <taxon>Micromonosporales</taxon>
        <taxon>Micromonosporaceae</taxon>
        <taxon>Virgisporangium</taxon>
    </lineage>
</organism>
<evidence type="ECO:0000256" key="1">
    <source>
        <dbReference type="SAM" id="Phobius"/>
    </source>
</evidence>
<reference evidence="2" key="1">
    <citation type="submission" date="2021-01" db="EMBL/GenBank/DDBJ databases">
        <title>Whole genome shotgun sequence of Virgisporangium ochraceum NBRC 16418.</title>
        <authorList>
            <person name="Komaki H."/>
            <person name="Tamura T."/>
        </authorList>
    </citation>
    <scope>NUCLEOTIDE SEQUENCE</scope>
    <source>
        <strain evidence="2">NBRC 16418</strain>
    </source>
</reference>
<name>A0A8J3ZWB4_9ACTN</name>
<sequence length="430" mass="49702">MTGVTDLQLQLLTLLVVAFFIDFSPVIRARQRRKHWTGTANRNDDFTIVIPIYGKVSYLTNAPHLRRYGSRVLLSTTTREKPEFYADLDRIADEYGFQILRSDIPRKRAHLCPALTKAGVDATHTAYVMRLDADTVPEGDLDELVAVFAGSELAVTSLRTLPSRAQTVVEKLQSIEYEISMDMRFDFSWLTSGAGFLGRTSVLKTVFHSHTLFDSGEDVEFGKLAKLMRFTVGHIPFVLRTDVPDTFAKWFRQRIVWEAGNFRHQIVNFYRYNWRRPTYFLYYTVILYLMTPLRWYAAVKSPEYLLVIIGAYWLFTYVMFWRQRSWALLLFPIYSLVSVMVITPLGIWKYLRIAATARMVGRISIRRRRHRQAPVHARVIAPARRIRTESAEPSDALRDAMANGANVPPVDRGRHRVRNDETVLISAVVR</sequence>
<feature type="transmembrane region" description="Helical" evidence="1">
    <location>
        <begin position="328"/>
        <end position="351"/>
    </location>
</feature>
<keyword evidence="1" id="KW-0472">Membrane</keyword>
<feature type="transmembrane region" description="Helical" evidence="1">
    <location>
        <begin position="279"/>
        <end position="298"/>
    </location>
</feature>
<evidence type="ECO:0000313" key="2">
    <source>
        <dbReference type="EMBL" id="GIJ70383.1"/>
    </source>
</evidence>
<dbReference type="EMBL" id="BOPH01000079">
    <property type="protein sequence ID" value="GIJ70383.1"/>
    <property type="molecule type" value="Genomic_DNA"/>
</dbReference>
<feature type="transmembrane region" description="Helical" evidence="1">
    <location>
        <begin position="7"/>
        <end position="27"/>
    </location>
</feature>
<proteinExistence type="predicted"/>
<dbReference type="SUPFAM" id="SSF53448">
    <property type="entry name" value="Nucleotide-diphospho-sugar transferases"/>
    <property type="match status" value="1"/>
</dbReference>
<evidence type="ECO:0008006" key="4">
    <source>
        <dbReference type="Google" id="ProtNLM"/>
    </source>
</evidence>
<keyword evidence="3" id="KW-1185">Reference proteome</keyword>
<dbReference type="InterPro" id="IPR029044">
    <property type="entry name" value="Nucleotide-diphossugar_trans"/>
</dbReference>
<comment type="caution">
    <text evidence="2">The sequence shown here is derived from an EMBL/GenBank/DDBJ whole genome shotgun (WGS) entry which is preliminary data.</text>
</comment>
<gene>
    <name evidence="2" type="ORF">Voc01_053000</name>
</gene>
<keyword evidence="1" id="KW-1133">Transmembrane helix</keyword>
<feature type="transmembrane region" description="Helical" evidence="1">
    <location>
        <begin position="304"/>
        <end position="321"/>
    </location>
</feature>
<accession>A0A8J3ZWB4</accession>
<keyword evidence="1" id="KW-0812">Transmembrane</keyword>